<organism evidence="2">
    <name type="scientific">Mustela putorius furo</name>
    <name type="common">European domestic ferret</name>
    <name type="synonym">Mustela furo</name>
    <dbReference type="NCBI Taxonomy" id="9669"/>
    <lineage>
        <taxon>Eukaryota</taxon>
        <taxon>Metazoa</taxon>
        <taxon>Chordata</taxon>
        <taxon>Craniata</taxon>
        <taxon>Vertebrata</taxon>
        <taxon>Euteleostomi</taxon>
        <taxon>Mammalia</taxon>
        <taxon>Eutheria</taxon>
        <taxon>Laurasiatheria</taxon>
        <taxon>Carnivora</taxon>
        <taxon>Caniformia</taxon>
        <taxon>Musteloidea</taxon>
        <taxon>Mustelidae</taxon>
        <taxon>Mustelinae</taxon>
        <taxon>Mustela</taxon>
    </lineage>
</organism>
<feature type="region of interest" description="Disordered" evidence="1">
    <location>
        <begin position="52"/>
        <end position="105"/>
    </location>
</feature>
<dbReference type="EMBL" id="AEYP01088319">
    <property type="status" value="NOT_ANNOTATED_CDS"/>
    <property type="molecule type" value="Genomic_DNA"/>
</dbReference>
<evidence type="ECO:0000256" key="1">
    <source>
        <dbReference type="SAM" id="MobiDB-lite"/>
    </source>
</evidence>
<protein>
    <submittedName>
        <fullName evidence="2">Uncharacterized protein</fullName>
    </submittedName>
</protein>
<dbReference type="InParanoid" id="M3Y275"/>
<evidence type="ECO:0000313" key="2">
    <source>
        <dbReference type="Ensembl" id="ENSMPUP00000005426.1"/>
    </source>
</evidence>
<dbReference type="Ensembl" id="ENSMPUT00000005517.1">
    <property type="protein sequence ID" value="ENSMPUP00000005426.1"/>
    <property type="gene ID" value="ENSMPUG00000005467.1"/>
</dbReference>
<feature type="compositionally biased region" description="Basic and acidic residues" evidence="1">
    <location>
        <begin position="53"/>
        <end position="66"/>
    </location>
</feature>
<dbReference type="HOGENOM" id="CLU_2235697_0_0_1"/>
<proteinExistence type="predicted"/>
<accession>M3Y275</accession>
<reference evidence="2" key="1">
    <citation type="submission" date="2024-06" db="UniProtKB">
        <authorList>
            <consortium name="Ensembl"/>
        </authorList>
    </citation>
    <scope>IDENTIFICATION</scope>
</reference>
<dbReference type="AlphaFoldDB" id="M3Y275"/>
<sequence length="105" mass="11468">MRTHVPQAHAHPQPRRAHACALLPTGRCGRGRCLRDLCSAPCVTQRGCSAHARISESERETQRERTQAGGGGVRGGEAAFLRREEPEAGIMTRAKGRCLMTEPPR</sequence>
<name>M3Y275_MUSPF</name>